<evidence type="ECO:0000256" key="1">
    <source>
        <dbReference type="SAM" id="MobiDB-lite"/>
    </source>
</evidence>
<feature type="region of interest" description="Disordered" evidence="1">
    <location>
        <begin position="1"/>
        <end position="32"/>
    </location>
</feature>
<dbReference type="AlphaFoldDB" id="A0A0F8YE10"/>
<dbReference type="SUPFAM" id="SSF81301">
    <property type="entry name" value="Nucleotidyltransferase"/>
    <property type="match status" value="1"/>
</dbReference>
<name>A0A0F8YE10_9ZZZZ</name>
<dbReference type="InterPro" id="IPR043519">
    <property type="entry name" value="NT_sf"/>
</dbReference>
<organism evidence="3">
    <name type="scientific">marine sediment metagenome</name>
    <dbReference type="NCBI Taxonomy" id="412755"/>
    <lineage>
        <taxon>unclassified sequences</taxon>
        <taxon>metagenomes</taxon>
        <taxon>ecological metagenomes</taxon>
    </lineage>
</organism>
<sequence>MARDAVPLNANGAQTFGPGPDNPPPQPIGFGGRLWPHTECGGAVLTGSQVYGTPTDASDVDLVVLCDEETQVRLAKLLTGEEPATPSSGPRGGISVKAGNLNLILTSRPEEVELWRT</sequence>
<reference evidence="3" key="1">
    <citation type="journal article" date="2015" name="Nature">
        <title>Complex archaea that bridge the gap between prokaryotes and eukaryotes.</title>
        <authorList>
            <person name="Spang A."/>
            <person name="Saw J.H."/>
            <person name="Jorgensen S.L."/>
            <person name="Zaremba-Niedzwiedzka K."/>
            <person name="Martijn J."/>
            <person name="Lind A.E."/>
            <person name="van Eijk R."/>
            <person name="Schleper C."/>
            <person name="Guy L."/>
            <person name="Ettema T.J."/>
        </authorList>
    </citation>
    <scope>NUCLEOTIDE SEQUENCE</scope>
</reference>
<dbReference type="InterPro" id="IPR002934">
    <property type="entry name" value="Polymerase_NTP_transf_dom"/>
</dbReference>
<protein>
    <recommendedName>
        <fullName evidence="2">Polymerase nucleotidyl transferase domain-containing protein</fullName>
    </recommendedName>
</protein>
<dbReference type="GO" id="GO:0016779">
    <property type="term" value="F:nucleotidyltransferase activity"/>
    <property type="evidence" value="ECO:0007669"/>
    <property type="project" value="InterPro"/>
</dbReference>
<proteinExistence type="predicted"/>
<gene>
    <name evidence="3" type="ORF">LCGC14_2909160</name>
</gene>
<comment type="caution">
    <text evidence="3">The sequence shown here is derived from an EMBL/GenBank/DDBJ whole genome shotgun (WGS) entry which is preliminary data.</text>
</comment>
<evidence type="ECO:0000259" key="2">
    <source>
        <dbReference type="Pfam" id="PF01909"/>
    </source>
</evidence>
<feature type="non-terminal residue" evidence="3">
    <location>
        <position position="117"/>
    </location>
</feature>
<feature type="domain" description="Polymerase nucleotidyl transferase" evidence="2">
    <location>
        <begin position="43"/>
        <end position="75"/>
    </location>
</feature>
<dbReference type="Pfam" id="PF01909">
    <property type="entry name" value="NTP_transf_2"/>
    <property type="match status" value="1"/>
</dbReference>
<evidence type="ECO:0000313" key="3">
    <source>
        <dbReference type="EMBL" id="KKK71910.1"/>
    </source>
</evidence>
<dbReference type="EMBL" id="LAZR01057519">
    <property type="protein sequence ID" value="KKK71910.1"/>
    <property type="molecule type" value="Genomic_DNA"/>
</dbReference>
<accession>A0A0F8YE10</accession>